<evidence type="ECO:0000313" key="3">
    <source>
        <dbReference type="EMBL" id="KAK6912596.1"/>
    </source>
</evidence>
<keyword evidence="4" id="KW-1185">Reference proteome</keyword>
<dbReference type="PANTHER" id="PTHR22953:SF55">
    <property type="entry name" value="BIFUNCTIONAL PURPLE ACID PHOSPHATASE 26"/>
    <property type="match status" value="1"/>
</dbReference>
<dbReference type="Proteomes" id="UP001370490">
    <property type="component" value="Unassembled WGS sequence"/>
</dbReference>
<evidence type="ECO:0000256" key="1">
    <source>
        <dbReference type="ARBA" id="ARBA00022729"/>
    </source>
</evidence>
<dbReference type="Gene3D" id="3.60.21.10">
    <property type="match status" value="2"/>
</dbReference>
<comment type="caution">
    <text evidence="3">The sequence shown here is derived from an EMBL/GenBank/DDBJ whole genome shotgun (WGS) entry which is preliminary data.</text>
</comment>
<feature type="signal peptide" evidence="2">
    <location>
        <begin position="1"/>
        <end position="30"/>
    </location>
</feature>
<dbReference type="PANTHER" id="PTHR22953">
    <property type="entry name" value="ACID PHOSPHATASE RELATED"/>
    <property type="match status" value="1"/>
</dbReference>
<name>A0AAN8UK20_9MAGN</name>
<sequence>MLLAFSGKLSVSSLLLISSVILRFVDIGSAGTTSTFIRSEWPSADIPLDNEAFAIPKGHNAPQQEEVLPFKQYLHRYSTPFIASKSSNPLWYAIRRASAHIIVLSSYSPFDNAPKLKCNPIALQYRISNIHYNITTGDRYPVPDKSAPVYVTVGDGGNQEGLAG</sequence>
<proteinExistence type="predicted"/>
<organism evidence="3 4">
    <name type="scientific">Dillenia turbinata</name>
    <dbReference type="NCBI Taxonomy" id="194707"/>
    <lineage>
        <taxon>Eukaryota</taxon>
        <taxon>Viridiplantae</taxon>
        <taxon>Streptophyta</taxon>
        <taxon>Embryophyta</taxon>
        <taxon>Tracheophyta</taxon>
        <taxon>Spermatophyta</taxon>
        <taxon>Magnoliopsida</taxon>
        <taxon>eudicotyledons</taxon>
        <taxon>Gunneridae</taxon>
        <taxon>Pentapetalae</taxon>
        <taxon>Dilleniales</taxon>
        <taxon>Dilleniaceae</taxon>
        <taxon>Dillenia</taxon>
    </lineage>
</organism>
<evidence type="ECO:0000256" key="2">
    <source>
        <dbReference type="SAM" id="SignalP"/>
    </source>
</evidence>
<feature type="non-terminal residue" evidence="3">
    <location>
        <position position="164"/>
    </location>
</feature>
<gene>
    <name evidence="3" type="ORF">RJ641_022197</name>
</gene>
<reference evidence="3 4" key="1">
    <citation type="submission" date="2023-12" db="EMBL/GenBank/DDBJ databases">
        <title>A high-quality genome assembly for Dillenia turbinata (Dilleniales).</title>
        <authorList>
            <person name="Chanderbali A."/>
        </authorList>
    </citation>
    <scope>NUCLEOTIDE SEQUENCE [LARGE SCALE GENOMIC DNA]</scope>
    <source>
        <strain evidence="3">LSX21</strain>
        <tissue evidence="3">Leaf</tissue>
    </source>
</reference>
<feature type="chain" id="PRO_5042898237" evidence="2">
    <location>
        <begin position="31"/>
        <end position="164"/>
    </location>
</feature>
<evidence type="ECO:0000313" key="4">
    <source>
        <dbReference type="Proteomes" id="UP001370490"/>
    </source>
</evidence>
<dbReference type="AlphaFoldDB" id="A0AAN8UK20"/>
<protein>
    <submittedName>
        <fullName evidence="3">Uncharacterized protein</fullName>
    </submittedName>
</protein>
<dbReference type="InterPro" id="IPR039331">
    <property type="entry name" value="PAPs-like"/>
</dbReference>
<dbReference type="EMBL" id="JBAMMX010000027">
    <property type="protein sequence ID" value="KAK6912596.1"/>
    <property type="molecule type" value="Genomic_DNA"/>
</dbReference>
<keyword evidence="1 2" id="KW-0732">Signal</keyword>
<dbReference type="GO" id="GO:0003993">
    <property type="term" value="F:acid phosphatase activity"/>
    <property type="evidence" value="ECO:0007669"/>
    <property type="project" value="InterPro"/>
</dbReference>
<accession>A0AAN8UK20</accession>
<dbReference type="InterPro" id="IPR029052">
    <property type="entry name" value="Metallo-depent_PP-like"/>
</dbReference>